<name>R4YPV7_OLEAN</name>
<keyword evidence="2" id="KW-0238">DNA-binding</keyword>
<dbReference type="HOGENOM" id="CLU_047522_1_0_6"/>
<dbReference type="GO" id="GO:0005829">
    <property type="term" value="C:cytosol"/>
    <property type="evidence" value="ECO:0007669"/>
    <property type="project" value="TreeGrafter"/>
</dbReference>
<protein>
    <submittedName>
        <fullName evidence="5">Transcriptional regulator, AraC type</fullName>
    </submittedName>
</protein>
<evidence type="ECO:0000256" key="2">
    <source>
        <dbReference type="ARBA" id="ARBA00023125"/>
    </source>
</evidence>
<keyword evidence="3" id="KW-0804">Transcription</keyword>
<gene>
    <name evidence="5" type="ORF">OLEAN_C30300</name>
</gene>
<evidence type="ECO:0000313" key="6">
    <source>
        <dbReference type="Proteomes" id="UP000032749"/>
    </source>
</evidence>
<dbReference type="GO" id="GO:0003700">
    <property type="term" value="F:DNA-binding transcription factor activity"/>
    <property type="evidence" value="ECO:0007669"/>
    <property type="project" value="InterPro"/>
</dbReference>
<dbReference type="InterPro" id="IPR018060">
    <property type="entry name" value="HTH_AraC"/>
</dbReference>
<reference evidence="5 6" key="1">
    <citation type="journal article" date="2013" name="Nat. Commun.">
        <title>Genome sequence and functional genomic analysis of the oil-degrading bacterium Oleispira antarctica.</title>
        <authorList>
            <person name="Kube M."/>
            <person name="Chernikova T.N."/>
            <person name="Al-Ramahi Y."/>
            <person name="Beloqui A."/>
            <person name="Lopez-Cortez N."/>
            <person name="Guazzaroni M.E."/>
            <person name="Heipieper H.J."/>
            <person name="Klages S."/>
            <person name="Kotsyurbenko O.R."/>
            <person name="Langer I."/>
            <person name="Nechitaylo T.Y."/>
            <person name="Lunsdorf H."/>
            <person name="Fernandez M."/>
            <person name="Juarez S."/>
            <person name="Ciordia S."/>
            <person name="Singer A."/>
            <person name="Kagan O."/>
            <person name="Egorova O."/>
            <person name="Petit P.A."/>
            <person name="Stogios P."/>
            <person name="Kim Y."/>
            <person name="Tchigvintsev A."/>
            <person name="Flick R."/>
            <person name="Denaro R."/>
            <person name="Genovese M."/>
            <person name="Albar J.P."/>
            <person name="Reva O.N."/>
            <person name="Martinez-Gomariz M."/>
            <person name="Tran H."/>
            <person name="Ferrer M."/>
            <person name="Savchenko A."/>
            <person name="Yakunin A.F."/>
            <person name="Yakimov M.M."/>
            <person name="Golyshina O.V."/>
            <person name="Reinhardt R."/>
            <person name="Golyshin P.N."/>
        </authorList>
    </citation>
    <scope>NUCLEOTIDE SEQUENCE [LARGE SCALE GENOMIC DNA]</scope>
</reference>
<evidence type="ECO:0000256" key="1">
    <source>
        <dbReference type="ARBA" id="ARBA00023015"/>
    </source>
</evidence>
<proteinExistence type="predicted"/>
<keyword evidence="1" id="KW-0805">Transcription regulation</keyword>
<dbReference type="Proteomes" id="UP000032749">
    <property type="component" value="Chromosome"/>
</dbReference>
<dbReference type="PANTHER" id="PTHR47894:SF1">
    <property type="entry name" value="HTH-TYPE TRANSCRIPTIONAL REGULATOR VQSM"/>
    <property type="match status" value="1"/>
</dbReference>
<evidence type="ECO:0000256" key="3">
    <source>
        <dbReference type="ARBA" id="ARBA00023163"/>
    </source>
</evidence>
<dbReference type="PROSITE" id="PS01124">
    <property type="entry name" value="HTH_ARAC_FAMILY_2"/>
    <property type="match status" value="1"/>
</dbReference>
<dbReference type="STRING" id="698738.OLEAN_C30300"/>
<dbReference type="GO" id="GO:0000976">
    <property type="term" value="F:transcription cis-regulatory region binding"/>
    <property type="evidence" value="ECO:0007669"/>
    <property type="project" value="TreeGrafter"/>
</dbReference>
<dbReference type="EMBL" id="FO203512">
    <property type="protein sequence ID" value="CCK77206.1"/>
    <property type="molecule type" value="Genomic_DNA"/>
</dbReference>
<dbReference type="AlphaFoldDB" id="R4YPV7"/>
<keyword evidence="6" id="KW-1185">Reference proteome</keyword>
<dbReference type="SUPFAM" id="SSF46689">
    <property type="entry name" value="Homeodomain-like"/>
    <property type="match status" value="1"/>
</dbReference>
<dbReference type="Gene3D" id="1.10.10.60">
    <property type="entry name" value="Homeodomain-like"/>
    <property type="match status" value="1"/>
</dbReference>
<evidence type="ECO:0000313" key="5">
    <source>
        <dbReference type="EMBL" id="CCK77206.1"/>
    </source>
</evidence>
<evidence type="ECO:0000259" key="4">
    <source>
        <dbReference type="PROSITE" id="PS01124"/>
    </source>
</evidence>
<organism evidence="5 6">
    <name type="scientific">Oleispira antarctica RB-8</name>
    <dbReference type="NCBI Taxonomy" id="698738"/>
    <lineage>
        <taxon>Bacteria</taxon>
        <taxon>Pseudomonadati</taxon>
        <taxon>Pseudomonadota</taxon>
        <taxon>Gammaproteobacteria</taxon>
        <taxon>Oceanospirillales</taxon>
        <taxon>Oceanospirillaceae</taxon>
        <taxon>Oleispira</taxon>
    </lineage>
</organism>
<dbReference type="InterPro" id="IPR032687">
    <property type="entry name" value="AraC-type_N"/>
</dbReference>
<sequence length="328" mass="36939">MTGFVIAAYIQPALKAFLQQGGRLSLLADAIGVSDLWMLEPPTTITTERYLNLLLNGSQLLRDGHLGIRIGQYAGLANFDVLGQALANTQSQSLTLSQALQQVIVLERLVHRLGDSRIQVEGQNIRLIWRAQYQQHKAARLVAESVLAGIIHLAQQLTGRLMPVREVTFIHDKPSDYQEKMYQQGLHAACLFGQKTNSLVIAAEVLAWPLKETRQLPSQSIKADSLVDQVKQHLEHTLIHNPKVSQIAAMLGISERSLQRKLKLQKMSFQQILTTVRLQQAYDYLQYSNLSIVQISQLLGFKEQSSFNHFFVTESGTSPKQYKTKMQR</sequence>
<dbReference type="Pfam" id="PF12625">
    <property type="entry name" value="Arabinose_bd"/>
    <property type="match status" value="1"/>
</dbReference>
<accession>R4YPV7</accession>
<dbReference type="KEGG" id="oai:OLEAN_C30300"/>
<dbReference type="InterPro" id="IPR009057">
    <property type="entry name" value="Homeodomain-like_sf"/>
</dbReference>
<feature type="domain" description="HTH araC/xylS-type" evidence="4">
    <location>
        <begin position="228"/>
        <end position="325"/>
    </location>
</feature>
<dbReference type="Pfam" id="PF12833">
    <property type="entry name" value="HTH_18"/>
    <property type="match status" value="1"/>
</dbReference>
<dbReference type="SMART" id="SM00342">
    <property type="entry name" value="HTH_ARAC"/>
    <property type="match status" value="1"/>
</dbReference>
<dbReference type="PANTHER" id="PTHR47894">
    <property type="entry name" value="HTH-TYPE TRANSCRIPTIONAL REGULATOR GADX"/>
    <property type="match status" value="1"/>
</dbReference>